<name>A0A811TA49_9EURY</name>
<evidence type="ECO:0000256" key="1">
    <source>
        <dbReference type="SAM" id="Coils"/>
    </source>
</evidence>
<sequence>MIGEFLVGIENGTAVNNTLSIDDIILSLVIVVFFIVFFLIIIYMHREGDGKGWVQEKKKATTKQQGGFLEKILKIVKKLKEPRNSEFGGASEHYGYERNLGIPNLQEIQETSIKIGRLEKELELKSEELKEAKVNVNTYHNHAIKYYKELKILKTNSVKRSEYDKIKEEIGRANEEITHIKERCGVLPNEIIKKYILNGSDEGLNDEVKDLKKTFKSEEKEWQKMGYTNDTWILNTLFSDIRDIMYKDDITIFYQFEYIFKLLKLSSVLRQNQTFTMLLSNMEKKKRGRW</sequence>
<dbReference type="Proteomes" id="UP000610373">
    <property type="component" value="Unassembled WGS sequence"/>
</dbReference>
<reference evidence="3" key="1">
    <citation type="submission" date="2020-10" db="EMBL/GenBank/DDBJ databases">
        <authorList>
            <person name="Hahn C.J."/>
            <person name="Laso-Perez R."/>
            <person name="Vulcano F."/>
            <person name="Vaziourakis K.-M."/>
            <person name="Stokke R."/>
            <person name="Steen I.H."/>
            <person name="Teske A."/>
            <person name="Boetius A."/>
            <person name="Liebeke M."/>
            <person name="Amann R."/>
            <person name="Knittel K."/>
        </authorList>
    </citation>
    <scope>NUCLEOTIDE SEQUENCE</scope>
    <source>
        <strain evidence="3">Gfbio:e3339647-f889-4370-9287-4fb5cb688e4c:AG392O15_GoMArc1</strain>
    </source>
</reference>
<dbReference type="AlphaFoldDB" id="A0A811TA49"/>
<accession>A0A811TA49</accession>
<keyword evidence="2" id="KW-0472">Membrane</keyword>
<keyword evidence="1" id="KW-0175">Coiled coil</keyword>
<keyword evidence="2" id="KW-1133">Transmembrane helix</keyword>
<gene>
    <name evidence="3" type="ORF">CHKLHMKO_00129</name>
</gene>
<protein>
    <submittedName>
        <fullName evidence="3">Uncharacterized protein</fullName>
    </submittedName>
</protein>
<feature type="coiled-coil region" evidence="1">
    <location>
        <begin position="108"/>
        <end position="221"/>
    </location>
</feature>
<feature type="transmembrane region" description="Helical" evidence="2">
    <location>
        <begin position="24"/>
        <end position="44"/>
    </location>
</feature>
<keyword evidence="2" id="KW-0812">Transmembrane</keyword>
<evidence type="ECO:0000313" key="3">
    <source>
        <dbReference type="EMBL" id="CAD6491447.1"/>
    </source>
</evidence>
<proteinExistence type="predicted"/>
<evidence type="ECO:0000256" key="2">
    <source>
        <dbReference type="SAM" id="Phobius"/>
    </source>
</evidence>
<dbReference type="EMBL" id="CAJHIO010000004">
    <property type="protein sequence ID" value="CAD6491447.1"/>
    <property type="molecule type" value="Genomic_DNA"/>
</dbReference>
<comment type="caution">
    <text evidence="3">The sequence shown here is derived from an EMBL/GenBank/DDBJ whole genome shotgun (WGS) entry which is preliminary data.</text>
</comment>
<organism evidence="3 4">
    <name type="scientific">Candidatus Argoarchaeum ethanivorans</name>
    <dbReference type="NCBI Taxonomy" id="2608793"/>
    <lineage>
        <taxon>Archaea</taxon>
        <taxon>Methanobacteriati</taxon>
        <taxon>Methanobacteriota</taxon>
        <taxon>Stenosarchaea group</taxon>
        <taxon>Methanomicrobia</taxon>
        <taxon>Methanosarcinales</taxon>
        <taxon>Methanosarcinales incertae sedis</taxon>
        <taxon>GOM Arc I cluster</taxon>
        <taxon>Candidatus Argoarchaeum</taxon>
    </lineage>
</organism>
<evidence type="ECO:0000313" key="4">
    <source>
        <dbReference type="Proteomes" id="UP000610373"/>
    </source>
</evidence>